<sequence length="101" mass="11791">MKAKINDKRVSDTTEREVFTYSEDEKETILNFDYRNKVWNVWTSVPTHITKLLKLKNNNFIVGTVTNTGAITSIKGTLRANQISFRNIIELSEERKEELKK</sequence>
<protein>
    <submittedName>
        <fullName evidence="1">Uncharacterized protein</fullName>
    </submittedName>
</protein>
<comment type="caution">
    <text evidence="1">The sequence shown here is derived from an EMBL/GenBank/DDBJ whole genome shotgun (WGS) entry which is preliminary data.</text>
</comment>
<evidence type="ECO:0000313" key="1">
    <source>
        <dbReference type="EMBL" id="EIA16015.1"/>
    </source>
</evidence>
<name>A0AAV3F9W1_CLOPF</name>
<organism evidence="1 2">
    <name type="scientific">Clostridium perfringens F262</name>
    <dbReference type="NCBI Taxonomy" id="883064"/>
    <lineage>
        <taxon>Bacteria</taxon>
        <taxon>Bacillati</taxon>
        <taxon>Bacillota</taxon>
        <taxon>Clostridia</taxon>
        <taxon>Eubacteriales</taxon>
        <taxon>Clostridiaceae</taxon>
        <taxon>Clostridium</taxon>
    </lineage>
</organism>
<proteinExistence type="predicted"/>
<evidence type="ECO:0000313" key="2">
    <source>
        <dbReference type="Proteomes" id="UP000005358"/>
    </source>
</evidence>
<gene>
    <name evidence="1" type="ORF">HA1_13187</name>
</gene>
<dbReference type="EMBL" id="AFES01000033">
    <property type="protein sequence ID" value="EIA16015.1"/>
    <property type="molecule type" value="Genomic_DNA"/>
</dbReference>
<dbReference type="AlphaFoldDB" id="A0AAV3F9W1"/>
<reference evidence="1 2" key="1">
    <citation type="journal article" date="2012" name="PLoS ONE">
        <title>Genome Sequencing and Analysis of a Type A Clostridium perfringens Isolate from a Case of Bovine Clostridial Abomasitis.</title>
        <authorList>
            <person name="Nowell V.J."/>
            <person name="Kropinski A.M."/>
            <person name="Songer J.G."/>
            <person name="Macinnes J.I."/>
            <person name="Parreira V.R."/>
            <person name="Prescott J.F."/>
        </authorList>
    </citation>
    <scope>NUCLEOTIDE SEQUENCE [LARGE SCALE GENOMIC DNA]</scope>
    <source>
        <strain evidence="1 2">F262</strain>
    </source>
</reference>
<dbReference type="Proteomes" id="UP000005358">
    <property type="component" value="Chromosome"/>
</dbReference>
<accession>A0AAV3F9W1</accession>
<dbReference type="RefSeq" id="WP_003482247.1">
    <property type="nucleotide sequence ID" value="NZ_CM001477.1"/>
</dbReference>